<dbReference type="STRING" id="65489.A0A0D3H649"/>
<dbReference type="Pfam" id="PF20235">
    <property type="entry name" value="PIR2-like_helical"/>
    <property type="match status" value="1"/>
</dbReference>
<reference evidence="5" key="2">
    <citation type="submission" date="2015-03" db="UniProtKB">
        <authorList>
            <consortium name="EnsemblPlants"/>
        </authorList>
    </citation>
    <scope>IDENTIFICATION</scope>
</reference>
<evidence type="ECO:0000256" key="3">
    <source>
        <dbReference type="SAM" id="MobiDB-lite"/>
    </source>
</evidence>
<feature type="coiled-coil region" evidence="2">
    <location>
        <begin position="355"/>
        <end position="548"/>
    </location>
</feature>
<keyword evidence="1" id="KW-0479">Metal-binding</keyword>
<dbReference type="PaxDb" id="65489-OBART09G07990.1"/>
<evidence type="ECO:0000313" key="6">
    <source>
        <dbReference type="Proteomes" id="UP000026960"/>
    </source>
</evidence>
<evidence type="ECO:0000313" key="5">
    <source>
        <dbReference type="EnsemblPlants" id="OBART09G07990.1"/>
    </source>
</evidence>
<name>A0A0D3H649_9ORYZ</name>
<dbReference type="Gramene" id="OBART09G07990.1">
    <property type="protein sequence ID" value="OBART09G07990.1"/>
    <property type="gene ID" value="OBART09G07990"/>
</dbReference>
<dbReference type="InterPro" id="IPR046527">
    <property type="entry name" value="PIR2-like_helical"/>
</dbReference>
<accession>A0A0D3H649</accession>
<dbReference type="CDD" id="cd23128">
    <property type="entry name" value="RING-HC_MIP1-like"/>
    <property type="match status" value="1"/>
</dbReference>
<evidence type="ECO:0000256" key="2">
    <source>
        <dbReference type="SAM" id="Coils"/>
    </source>
</evidence>
<reference evidence="5" key="1">
    <citation type="journal article" date="2009" name="Rice">
        <title>De Novo Next Generation Sequencing of Plant Genomes.</title>
        <authorList>
            <person name="Rounsley S."/>
            <person name="Marri P.R."/>
            <person name="Yu Y."/>
            <person name="He R."/>
            <person name="Sisneros N."/>
            <person name="Goicoechea J.L."/>
            <person name="Lee S.J."/>
            <person name="Angelova A."/>
            <person name="Kudrna D."/>
            <person name="Luo M."/>
            <person name="Affourtit J."/>
            <person name="Desany B."/>
            <person name="Knight J."/>
            <person name="Niazi F."/>
            <person name="Egholm M."/>
            <person name="Wing R.A."/>
        </authorList>
    </citation>
    <scope>NUCLEOTIDE SEQUENCE [LARGE SCALE GENOMIC DNA]</scope>
    <source>
        <strain evidence="5">cv. IRGC 105608</strain>
    </source>
</reference>
<proteinExistence type="predicted"/>
<feature type="region of interest" description="Disordered" evidence="3">
    <location>
        <begin position="548"/>
        <end position="594"/>
    </location>
</feature>
<dbReference type="EnsemblPlants" id="OBART09G07990.1">
    <property type="protein sequence ID" value="OBART09G07990.1"/>
    <property type="gene ID" value="OBART09G07990"/>
</dbReference>
<keyword evidence="1" id="KW-0862">Zinc</keyword>
<dbReference type="Gene3D" id="3.30.40.10">
    <property type="entry name" value="Zinc/RING finger domain, C3HC4 (zinc finger)"/>
    <property type="match status" value="1"/>
</dbReference>
<feature type="domain" description="RING-type" evidence="4">
    <location>
        <begin position="602"/>
        <end position="642"/>
    </location>
</feature>
<dbReference type="SUPFAM" id="SSF57850">
    <property type="entry name" value="RING/U-box"/>
    <property type="match status" value="1"/>
</dbReference>
<feature type="compositionally biased region" description="Basic and acidic residues" evidence="3">
    <location>
        <begin position="1"/>
        <end position="10"/>
    </location>
</feature>
<organism evidence="5">
    <name type="scientific">Oryza barthii</name>
    <dbReference type="NCBI Taxonomy" id="65489"/>
    <lineage>
        <taxon>Eukaryota</taxon>
        <taxon>Viridiplantae</taxon>
        <taxon>Streptophyta</taxon>
        <taxon>Embryophyta</taxon>
        <taxon>Tracheophyta</taxon>
        <taxon>Spermatophyta</taxon>
        <taxon>Magnoliopsida</taxon>
        <taxon>Liliopsida</taxon>
        <taxon>Poales</taxon>
        <taxon>Poaceae</taxon>
        <taxon>BOP clade</taxon>
        <taxon>Oryzoideae</taxon>
        <taxon>Oryzeae</taxon>
        <taxon>Oryzinae</taxon>
        <taxon>Oryza</taxon>
    </lineage>
</organism>
<feature type="compositionally biased region" description="Polar residues" evidence="3">
    <location>
        <begin position="570"/>
        <end position="594"/>
    </location>
</feature>
<evidence type="ECO:0000256" key="1">
    <source>
        <dbReference type="PROSITE-ProRule" id="PRU00175"/>
    </source>
</evidence>
<evidence type="ECO:0000259" key="4">
    <source>
        <dbReference type="PROSITE" id="PS50089"/>
    </source>
</evidence>
<keyword evidence="1" id="KW-0863">Zinc-finger</keyword>
<dbReference type="eggNOG" id="ENOG502QVIE">
    <property type="taxonomic scope" value="Eukaryota"/>
</dbReference>
<dbReference type="PROSITE" id="PS50089">
    <property type="entry name" value="ZF_RING_2"/>
    <property type="match status" value="1"/>
</dbReference>
<dbReference type="PANTHER" id="PTHR46405:SF3">
    <property type="entry name" value="RING_U-BOX SUPERFAMILY PROTEIN"/>
    <property type="match status" value="1"/>
</dbReference>
<protein>
    <recommendedName>
        <fullName evidence="4">RING-type domain-containing protein</fullName>
    </recommendedName>
</protein>
<dbReference type="HOGENOM" id="CLU_012143_1_0_1"/>
<dbReference type="InterPro" id="IPR001841">
    <property type="entry name" value="Znf_RING"/>
</dbReference>
<dbReference type="AlphaFoldDB" id="A0A0D3H649"/>
<dbReference type="InterPro" id="IPR046934">
    <property type="entry name" value="PIR2-like"/>
</dbReference>
<dbReference type="GO" id="GO:0008270">
    <property type="term" value="F:zinc ion binding"/>
    <property type="evidence" value="ECO:0007669"/>
    <property type="project" value="UniProtKB-KW"/>
</dbReference>
<sequence length="657" mass="72759">MAGQPRDRASRAGRKNRAVRAGPASASASAAAVAAAAAAPTASDPDPSGEDAAPWGRASADELEDRLLRRLEDAYAAALARLADLGYCEEAALHAVLRAGHCYGKLGDPVANIVANARVFLSDPDHAGGAGGFADLRRLEEYSLAGLVCLLQSSRPTLSRAEAMWCLLSCDLRLDQAISMGANLNEKPTPAIASAESDELPPPAAVAPGQRGYCHYHTTTASATPDTALFDPDNFMRLAMRQGPGSVSGVISCIKTTWSRSNGIASDAQTNQPVTMKLSTEEIIDSIVKELKLLDIDKKDAPDVKPDPKNEMVRDLIKQTREMEVQLKERKEWAQQKAIQAARKLGTDLTELRVLRMQHDENQRRKKDKQEMEDETMKRLTQLENELKKKSGQLDRSNATVQKLEMENAEIRAEMEAAKLSASESERQCQKLVKKEKKDSKRLEMWDRQKAKLQEDIAECKTKITQVDRELAEINKAIRNMEMKIREDTKAKEENLALAEQEHAKRESAKANAERRLEEIRQKTEVESRCFKDDIKRLEDELARLQKSMGVNHPTVPSTHPPGVADRNSTRAPKQPTNQRPSPASNKQSQAPTQKASRRRDCVICKREEACVILLQCAHQVLCVGCNKRHEEKGVARCPCCNAKVEERIRVFGASSN</sequence>
<dbReference type="PANTHER" id="PTHR46405">
    <property type="entry name" value="OS05G0141500 PROTEIN"/>
    <property type="match status" value="1"/>
</dbReference>
<keyword evidence="6" id="KW-1185">Reference proteome</keyword>
<dbReference type="InterPro" id="IPR013083">
    <property type="entry name" value="Znf_RING/FYVE/PHD"/>
</dbReference>
<keyword evidence="2" id="KW-0175">Coiled coil</keyword>
<feature type="region of interest" description="Disordered" evidence="3">
    <location>
        <begin position="1"/>
        <end position="55"/>
    </location>
</feature>
<feature type="compositionally biased region" description="Low complexity" evidence="3">
    <location>
        <begin position="19"/>
        <end position="46"/>
    </location>
</feature>
<dbReference type="Proteomes" id="UP000026960">
    <property type="component" value="Chromosome 9"/>
</dbReference>
<dbReference type="Pfam" id="PF13920">
    <property type="entry name" value="zf-C3HC4_3"/>
    <property type="match status" value="1"/>
</dbReference>